<dbReference type="SUPFAM" id="SSF102588">
    <property type="entry name" value="LmbE-like"/>
    <property type="match status" value="1"/>
</dbReference>
<evidence type="ECO:0000256" key="1">
    <source>
        <dbReference type="SAM" id="MobiDB-lite"/>
    </source>
</evidence>
<dbReference type="Pfam" id="PF02585">
    <property type="entry name" value="PIG-L"/>
    <property type="match status" value="1"/>
</dbReference>
<sequence length="293" mass="32866">MKDKTPTLLSVHAHPDDESSKGAPTIAKYKSLGVRCILVTATGGEEGDVLNPEMDREEVRANLPRIRDEELTEASKIIGYDQVIRLGYRDSGMPDTQANKRSDAFWNIPIDESTDRLVEIIREQRPQIVITYPEDQSGYPHPDHIRVHEISVRAFELAGEAGYKPELGEPITVSKLYYSLWTKAKLLGIVKRFEALGMDPPFSPSRLERQGQDHLVTTMIDVGEYLDVQRRALLAHRTQIDPKSPFWFGLPTQELAAAYSTEDYHLARSNVAVASISNGGIETDLFEGIAYDD</sequence>
<gene>
    <name evidence="2" type="ORF">SAMN02745225_00137</name>
</gene>
<protein>
    <submittedName>
        <fullName evidence="2">Mycothiol S-conjugate amidase</fullName>
    </submittedName>
</protein>
<evidence type="ECO:0000313" key="3">
    <source>
        <dbReference type="Proteomes" id="UP000184295"/>
    </source>
</evidence>
<dbReference type="Proteomes" id="UP000184295">
    <property type="component" value="Unassembled WGS sequence"/>
</dbReference>
<dbReference type="InterPro" id="IPR024078">
    <property type="entry name" value="LmbE-like_dom_sf"/>
</dbReference>
<dbReference type="PANTHER" id="PTHR12993">
    <property type="entry name" value="N-ACETYLGLUCOSAMINYL-PHOSPHATIDYLINOSITOL DE-N-ACETYLASE-RELATED"/>
    <property type="match status" value="1"/>
</dbReference>
<dbReference type="InterPro" id="IPR003737">
    <property type="entry name" value="GlcNAc_PI_deacetylase-related"/>
</dbReference>
<dbReference type="EMBL" id="FQUL01000001">
    <property type="protein sequence ID" value="SHE27966.1"/>
    <property type="molecule type" value="Genomic_DNA"/>
</dbReference>
<dbReference type="GO" id="GO:0016811">
    <property type="term" value="F:hydrolase activity, acting on carbon-nitrogen (but not peptide) bonds, in linear amides"/>
    <property type="evidence" value="ECO:0007669"/>
    <property type="project" value="TreeGrafter"/>
</dbReference>
<evidence type="ECO:0000313" key="2">
    <source>
        <dbReference type="EMBL" id="SHE27966.1"/>
    </source>
</evidence>
<dbReference type="AlphaFoldDB" id="A0A1M4S6Y0"/>
<proteinExistence type="predicted"/>
<dbReference type="RefSeq" id="WP_072787729.1">
    <property type="nucleotide sequence ID" value="NZ_FQUL01000001.1"/>
</dbReference>
<reference evidence="3" key="1">
    <citation type="submission" date="2016-11" db="EMBL/GenBank/DDBJ databases">
        <authorList>
            <person name="Varghese N."/>
            <person name="Submissions S."/>
        </authorList>
    </citation>
    <scope>NUCLEOTIDE SEQUENCE [LARGE SCALE GENOMIC DNA]</scope>
    <source>
        <strain evidence="3">DSM 19514</strain>
    </source>
</reference>
<dbReference type="Gene3D" id="3.40.50.10320">
    <property type="entry name" value="LmbE-like"/>
    <property type="match status" value="1"/>
</dbReference>
<dbReference type="PANTHER" id="PTHR12993:SF11">
    <property type="entry name" value="N-ACETYLGLUCOSAMINYL-PHOSPHATIDYLINOSITOL DE-N-ACETYLASE"/>
    <property type="match status" value="1"/>
</dbReference>
<name>A0A1M4S6Y0_9ACTN</name>
<dbReference type="STRING" id="1121881.SAMN02745225_00137"/>
<feature type="region of interest" description="Disordered" evidence="1">
    <location>
        <begin position="1"/>
        <end position="22"/>
    </location>
</feature>
<dbReference type="GO" id="GO:0016137">
    <property type="term" value="P:glycoside metabolic process"/>
    <property type="evidence" value="ECO:0007669"/>
    <property type="project" value="UniProtKB-ARBA"/>
</dbReference>
<keyword evidence="3" id="KW-1185">Reference proteome</keyword>
<organism evidence="2 3">
    <name type="scientific">Ferrithrix thermotolerans DSM 19514</name>
    <dbReference type="NCBI Taxonomy" id="1121881"/>
    <lineage>
        <taxon>Bacteria</taxon>
        <taxon>Bacillati</taxon>
        <taxon>Actinomycetota</taxon>
        <taxon>Acidimicrobiia</taxon>
        <taxon>Acidimicrobiales</taxon>
        <taxon>Acidimicrobiaceae</taxon>
        <taxon>Ferrithrix</taxon>
    </lineage>
</organism>
<accession>A0A1M4S6Y0</accession>